<evidence type="ECO:0000259" key="2">
    <source>
        <dbReference type="Pfam" id="PF05378"/>
    </source>
</evidence>
<evidence type="ECO:0000313" key="5">
    <source>
        <dbReference type="Proteomes" id="UP000019805"/>
    </source>
</evidence>
<feature type="domain" description="Acetophenone carboxylase-like C-terminal" evidence="3">
    <location>
        <begin position="512"/>
        <end position="682"/>
    </location>
</feature>
<feature type="domain" description="Hydantoinase A/oxoprolinase" evidence="1">
    <location>
        <begin position="209"/>
        <end position="495"/>
    </location>
</feature>
<dbReference type="HOGENOM" id="CLU_002157_1_2_4"/>
<dbReference type="GO" id="GO:0006749">
    <property type="term" value="P:glutathione metabolic process"/>
    <property type="evidence" value="ECO:0007669"/>
    <property type="project" value="TreeGrafter"/>
</dbReference>
<accession>W8WZ62</accession>
<feature type="domain" description="Hydantoinase/oxoprolinase N-terminal" evidence="2">
    <location>
        <begin position="5"/>
        <end position="188"/>
    </location>
</feature>
<dbReference type="SUPFAM" id="SSF53067">
    <property type="entry name" value="Actin-like ATPase domain"/>
    <property type="match status" value="1"/>
</dbReference>
<dbReference type="Pfam" id="PF05378">
    <property type="entry name" value="Hydant_A_N"/>
    <property type="match status" value="1"/>
</dbReference>
<proteinExistence type="predicted"/>
<evidence type="ECO:0000259" key="1">
    <source>
        <dbReference type="Pfam" id="PF01968"/>
    </source>
</evidence>
<gene>
    <name evidence="4" type="ORF">BN940_13041</name>
</gene>
<dbReference type="STRING" id="1437824.BN940_13041"/>
<sequence>MTTYRLGVDAGGTFTDFILADQTGNVRLFKALSTPEDGTHAISDGLGQISEALGQPVSAILANTELCVHGTTVALNALIQHKGVKTGLICTAGHEDSIEIRLGHKEEGHRYDGQYPPAKMLVERHLRRPIRERTLSDGSVREPLNEDDVRAACEFFRREGVEAVAISFLWSVLNDGNERRAAEIVREMLPDVYVSVGTEVYPQMREYTRTSTAVTNAYLGPVLRRYVTRIDQYFRDQGAVTPVRYYQSNGGMASLEVMASRAVNAINSGPASAPQAAMHIGKPFGHENLITVDMGGTSFDMTLTHGGVTNVSKDIDFLRYRIGTPMVQVETLGAGGGSLAWIDAMGVLNVGPGSAGANPGPAAYGRGGTEPTVTDSNVVLGYLNPEYLLGGRLKIDRQAAYDAIDRVIARPLGISPEKAAYGIHSIVNHNMVSGIRRVTIERGHDPRDFVLVGAGGATSLHITALAREIGIRTVLIPKLASGLCAFGQILSDIKYNLMAACPMRLDGHASLDRIERRFQELRDQALTLLEKEEGIHRDRVSFSRGIDMRYVGQIHECSVSIGSLPVNADTIGEIRRAFDAMHEQLFTYSEPESEVEIVNIESIALLRSDHAVRQKIPPGGRVADALLTRRPMIFSADGSAIDAPVYDGAKLGENDELAGPAVIEEVTTTIVVDPDWHIRLDASGTYILRDQRTP</sequence>
<dbReference type="GO" id="GO:0047423">
    <property type="term" value="F:N-methylhydantoinase (ATP-hydrolyzing) activity"/>
    <property type="evidence" value="ECO:0007669"/>
    <property type="project" value="UniProtKB-EC"/>
</dbReference>
<dbReference type="InterPro" id="IPR008040">
    <property type="entry name" value="Hydant_A_N"/>
</dbReference>
<dbReference type="OrthoDB" id="9768323at2"/>
<dbReference type="eggNOG" id="COG0145">
    <property type="taxonomic scope" value="Bacteria"/>
</dbReference>
<dbReference type="EMBL" id="HG916765">
    <property type="protein sequence ID" value="CDM25058.1"/>
    <property type="molecule type" value="Genomic_DNA"/>
</dbReference>
<name>W8WZ62_CASD6</name>
<reference evidence="4 5" key="1">
    <citation type="journal article" date="2014" name="BMC Microbiol.">
        <title>The oxygen-independent metabolism of cyclic monoterpenes in Castellaniella defragrans 65Phen.</title>
        <authorList>
            <person name="Petasch J."/>
            <person name="Disch E.M."/>
            <person name="Markert S."/>
            <person name="Becher D."/>
            <person name="Schweder T."/>
            <person name="Huttel B."/>
            <person name="Reinhardt R."/>
            <person name="Harder J."/>
        </authorList>
    </citation>
    <scope>NUCLEOTIDE SEQUENCE [LARGE SCALE GENOMIC DNA]</scope>
    <source>
        <strain evidence="4">65Phen</strain>
    </source>
</reference>
<protein>
    <submittedName>
        <fullName evidence="4">N-methylhydantoinase A</fullName>
        <ecNumber evidence="4">3.5.2.14</ecNumber>
    </submittedName>
</protein>
<dbReference type="Pfam" id="PF01968">
    <property type="entry name" value="Hydantoinase_A"/>
    <property type="match status" value="1"/>
</dbReference>
<dbReference type="PANTHER" id="PTHR11365">
    <property type="entry name" value="5-OXOPROLINASE RELATED"/>
    <property type="match status" value="1"/>
</dbReference>
<dbReference type="InterPro" id="IPR002821">
    <property type="entry name" value="Hydantoinase_A"/>
</dbReference>
<dbReference type="InterPro" id="IPR049517">
    <property type="entry name" value="ACX-like_C"/>
</dbReference>
<dbReference type="Proteomes" id="UP000019805">
    <property type="component" value="Chromosome"/>
</dbReference>
<dbReference type="GO" id="GO:0005829">
    <property type="term" value="C:cytosol"/>
    <property type="evidence" value="ECO:0007669"/>
    <property type="project" value="TreeGrafter"/>
</dbReference>
<dbReference type="EC" id="3.5.2.14" evidence="4"/>
<dbReference type="AlphaFoldDB" id="W8WZ62"/>
<dbReference type="KEGG" id="cdn:BN940_13041"/>
<dbReference type="PATRIC" id="fig|1437824.5.peg.2575"/>
<organism evidence="4 5">
    <name type="scientific">Castellaniella defragrans (strain DSM 12143 / CCUG 39792 / 65Phen)</name>
    <name type="common">Alcaligenes defragrans</name>
    <dbReference type="NCBI Taxonomy" id="1437824"/>
    <lineage>
        <taxon>Bacteria</taxon>
        <taxon>Pseudomonadati</taxon>
        <taxon>Pseudomonadota</taxon>
        <taxon>Betaproteobacteria</taxon>
        <taxon>Burkholderiales</taxon>
        <taxon>Alcaligenaceae</taxon>
        <taxon>Castellaniella</taxon>
    </lineage>
</organism>
<keyword evidence="4" id="KW-0378">Hydrolase</keyword>
<keyword evidence="5" id="KW-1185">Reference proteome</keyword>
<dbReference type="InterPro" id="IPR045079">
    <property type="entry name" value="Oxoprolinase-like"/>
</dbReference>
<dbReference type="RefSeq" id="WP_043683583.1">
    <property type="nucleotide sequence ID" value="NZ_HG916765.1"/>
</dbReference>
<dbReference type="GO" id="GO:0017168">
    <property type="term" value="F:5-oxoprolinase (ATP-hydrolyzing) activity"/>
    <property type="evidence" value="ECO:0007669"/>
    <property type="project" value="TreeGrafter"/>
</dbReference>
<evidence type="ECO:0000313" key="4">
    <source>
        <dbReference type="EMBL" id="CDM25058.1"/>
    </source>
</evidence>
<dbReference type="PANTHER" id="PTHR11365:SF23">
    <property type="entry name" value="HYPOTHETICAL 5-OXOPROLINASE (EUROFUNG)-RELATED"/>
    <property type="match status" value="1"/>
</dbReference>
<evidence type="ECO:0000259" key="3">
    <source>
        <dbReference type="Pfam" id="PF19278"/>
    </source>
</evidence>
<dbReference type="Pfam" id="PF19278">
    <property type="entry name" value="Hydant_A_C"/>
    <property type="match status" value="1"/>
</dbReference>
<dbReference type="InterPro" id="IPR043129">
    <property type="entry name" value="ATPase_NBD"/>
</dbReference>